<feature type="domain" description="Retrovirus-related Pol polyprotein from transposon TNT 1-94-like beta-barrel" evidence="2">
    <location>
        <begin position="5"/>
        <end position="49"/>
    </location>
</feature>
<dbReference type="InterPro" id="IPR025724">
    <property type="entry name" value="GAG-pre-integrase_dom"/>
</dbReference>
<dbReference type="AlphaFoldDB" id="A0A2P4YGF2"/>
<gene>
    <name evidence="3" type="ORF">PHPALM_5944</name>
</gene>
<evidence type="ECO:0000313" key="3">
    <source>
        <dbReference type="EMBL" id="POM76789.1"/>
    </source>
</evidence>
<dbReference type="EMBL" id="NCKW01003393">
    <property type="protein sequence ID" value="POM76789.1"/>
    <property type="molecule type" value="Genomic_DNA"/>
</dbReference>
<dbReference type="Proteomes" id="UP000237271">
    <property type="component" value="Unassembled WGS sequence"/>
</dbReference>
<dbReference type="InterPro" id="IPR054722">
    <property type="entry name" value="PolX-like_BBD"/>
</dbReference>
<sequence>MDTTWTIEFGCTRHITYEGQWFSDISASGGSITVDGKNQISIEGVGRVGTLLTPKATRRRKSSWSALRSKVEAQPLIGSGWSEARFPLQFRSQARFNVKAPLAWDTDLYQFQAKPAVHALAHIATSGKQRTFLLLHKRLGHPNIRILQDRTRSEAVRGLDGTTSVNLKDQFFCRACTLAKSHRAPFYYNRVVERARAQL</sequence>
<name>A0A2P4YGF2_9STRA</name>
<protein>
    <submittedName>
        <fullName evidence="3">Gag-pol Polyprotein</fullName>
    </submittedName>
</protein>
<dbReference type="Pfam" id="PF13976">
    <property type="entry name" value="gag_pre-integrs"/>
    <property type="match status" value="1"/>
</dbReference>
<reference evidence="3 4" key="1">
    <citation type="journal article" date="2017" name="Genome Biol. Evol.">
        <title>Phytophthora megakarya and P. palmivora, closely related causal agents of cacao black pod rot, underwent increases in genome sizes and gene numbers by different mechanisms.</title>
        <authorList>
            <person name="Ali S.S."/>
            <person name="Shao J."/>
            <person name="Lary D.J."/>
            <person name="Kronmiller B."/>
            <person name="Shen D."/>
            <person name="Strem M.D."/>
            <person name="Amoako-Attah I."/>
            <person name="Akrofi A.Y."/>
            <person name="Begoude B.A."/>
            <person name="Ten Hoopen G.M."/>
            <person name="Coulibaly K."/>
            <person name="Kebe B.I."/>
            <person name="Melnick R.L."/>
            <person name="Guiltinan M.J."/>
            <person name="Tyler B.M."/>
            <person name="Meinhardt L.W."/>
            <person name="Bailey B.A."/>
        </authorList>
    </citation>
    <scope>NUCLEOTIDE SEQUENCE [LARGE SCALE GENOMIC DNA]</scope>
    <source>
        <strain evidence="4">sbr112.9</strain>
    </source>
</reference>
<evidence type="ECO:0000259" key="2">
    <source>
        <dbReference type="Pfam" id="PF22936"/>
    </source>
</evidence>
<comment type="caution">
    <text evidence="3">The sequence shown here is derived from an EMBL/GenBank/DDBJ whole genome shotgun (WGS) entry which is preliminary data.</text>
</comment>
<dbReference type="OrthoDB" id="127593at2759"/>
<evidence type="ECO:0000313" key="4">
    <source>
        <dbReference type="Proteomes" id="UP000237271"/>
    </source>
</evidence>
<keyword evidence="4" id="KW-1185">Reference proteome</keyword>
<accession>A0A2P4YGF2</accession>
<evidence type="ECO:0000259" key="1">
    <source>
        <dbReference type="Pfam" id="PF13976"/>
    </source>
</evidence>
<dbReference type="Pfam" id="PF22936">
    <property type="entry name" value="Pol_BBD"/>
    <property type="match status" value="1"/>
</dbReference>
<proteinExistence type="predicted"/>
<feature type="domain" description="GAG-pre-integrase" evidence="1">
    <location>
        <begin position="108"/>
        <end position="181"/>
    </location>
</feature>
<organism evidence="3 4">
    <name type="scientific">Phytophthora palmivora</name>
    <dbReference type="NCBI Taxonomy" id="4796"/>
    <lineage>
        <taxon>Eukaryota</taxon>
        <taxon>Sar</taxon>
        <taxon>Stramenopiles</taxon>
        <taxon>Oomycota</taxon>
        <taxon>Peronosporomycetes</taxon>
        <taxon>Peronosporales</taxon>
        <taxon>Peronosporaceae</taxon>
        <taxon>Phytophthora</taxon>
    </lineage>
</organism>